<dbReference type="CDD" id="cd02440">
    <property type="entry name" value="AdoMet_MTases"/>
    <property type="match status" value="1"/>
</dbReference>
<keyword evidence="1 3" id="KW-0489">Methyltransferase</keyword>
<dbReference type="EMBL" id="BMER01000004">
    <property type="protein sequence ID" value="GGG97954.1"/>
    <property type="molecule type" value="Genomic_DNA"/>
</dbReference>
<sequence>MAKEALFNVLQNRIDFEGMQVLDLFCGTGSIAFELASRGAAGVIAVDIHFKCVQYVNATAKKLEMDVIKSIRADALKFITSCKDEFDFIFVDPPYELPQLPQIPDRIVDHGLLKPGAWLVLEHASTRKMVAHPNLIETRKYGYSSFSFYQF</sequence>
<protein>
    <submittedName>
        <fullName evidence="3">Methyltransferase</fullName>
    </submittedName>
</protein>
<dbReference type="InterPro" id="IPR004398">
    <property type="entry name" value="RNA_MeTrfase_RsmD"/>
</dbReference>
<comment type="caution">
    <text evidence="3">The sequence shown here is derived from an EMBL/GenBank/DDBJ whole genome shotgun (WGS) entry which is preliminary data.</text>
</comment>
<dbReference type="GO" id="GO:0008168">
    <property type="term" value="F:methyltransferase activity"/>
    <property type="evidence" value="ECO:0007669"/>
    <property type="project" value="UniProtKB-KW"/>
</dbReference>
<name>A0A917HYF3_9SPHI</name>
<organism evidence="3 4">
    <name type="scientific">Parapedobacter pyrenivorans</name>
    <dbReference type="NCBI Taxonomy" id="1305674"/>
    <lineage>
        <taxon>Bacteria</taxon>
        <taxon>Pseudomonadati</taxon>
        <taxon>Bacteroidota</taxon>
        <taxon>Sphingobacteriia</taxon>
        <taxon>Sphingobacteriales</taxon>
        <taxon>Sphingobacteriaceae</taxon>
        <taxon>Parapedobacter</taxon>
    </lineage>
</organism>
<dbReference type="AlphaFoldDB" id="A0A917HYF3"/>
<gene>
    <name evidence="3" type="ORF">GCM10007415_36820</name>
</gene>
<dbReference type="PANTHER" id="PTHR43542">
    <property type="entry name" value="METHYLTRANSFERASE"/>
    <property type="match status" value="1"/>
</dbReference>
<keyword evidence="2" id="KW-0808">Transferase</keyword>
<accession>A0A917HYF3</accession>
<dbReference type="PANTHER" id="PTHR43542:SF1">
    <property type="entry name" value="METHYLTRANSFERASE"/>
    <property type="match status" value="1"/>
</dbReference>
<evidence type="ECO:0000313" key="4">
    <source>
        <dbReference type="Proteomes" id="UP000660862"/>
    </source>
</evidence>
<evidence type="ECO:0000256" key="1">
    <source>
        <dbReference type="ARBA" id="ARBA00022603"/>
    </source>
</evidence>
<dbReference type="Proteomes" id="UP000660862">
    <property type="component" value="Unassembled WGS sequence"/>
</dbReference>
<dbReference type="InterPro" id="IPR002052">
    <property type="entry name" value="DNA_methylase_N6_adenine_CS"/>
</dbReference>
<dbReference type="PIRSF" id="PIRSF004553">
    <property type="entry name" value="CHP00095"/>
    <property type="match status" value="1"/>
</dbReference>
<dbReference type="Gene3D" id="3.40.50.150">
    <property type="entry name" value="Vaccinia Virus protein VP39"/>
    <property type="match status" value="1"/>
</dbReference>
<reference evidence="3" key="2">
    <citation type="submission" date="2020-09" db="EMBL/GenBank/DDBJ databases">
        <authorList>
            <person name="Sun Q."/>
            <person name="Zhou Y."/>
        </authorList>
    </citation>
    <scope>NUCLEOTIDE SEQUENCE</scope>
    <source>
        <strain evidence="3">CGMCC 1.12195</strain>
    </source>
</reference>
<reference evidence="3" key="1">
    <citation type="journal article" date="2014" name="Int. J. Syst. Evol. Microbiol.">
        <title>Complete genome sequence of Corynebacterium casei LMG S-19264T (=DSM 44701T), isolated from a smear-ripened cheese.</title>
        <authorList>
            <consortium name="US DOE Joint Genome Institute (JGI-PGF)"/>
            <person name="Walter F."/>
            <person name="Albersmeier A."/>
            <person name="Kalinowski J."/>
            <person name="Ruckert C."/>
        </authorList>
    </citation>
    <scope>NUCLEOTIDE SEQUENCE</scope>
    <source>
        <strain evidence="3">CGMCC 1.12195</strain>
    </source>
</reference>
<keyword evidence="4" id="KW-1185">Reference proteome</keyword>
<dbReference type="SUPFAM" id="SSF53335">
    <property type="entry name" value="S-adenosyl-L-methionine-dependent methyltransferases"/>
    <property type="match status" value="1"/>
</dbReference>
<dbReference type="Pfam" id="PF03602">
    <property type="entry name" value="Cons_hypoth95"/>
    <property type="match status" value="1"/>
</dbReference>
<evidence type="ECO:0000256" key="2">
    <source>
        <dbReference type="ARBA" id="ARBA00022679"/>
    </source>
</evidence>
<proteinExistence type="predicted"/>
<dbReference type="InterPro" id="IPR029063">
    <property type="entry name" value="SAM-dependent_MTases_sf"/>
</dbReference>
<evidence type="ECO:0000313" key="3">
    <source>
        <dbReference type="EMBL" id="GGG97954.1"/>
    </source>
</evidence>
<dbReference type="GO" id="GO:0031167">
    <property type="term" value="P:rRNA methylation"/>
    <property type="evidence" value="ECO:0007669"/>
    <property type="project" value="InterPro"/>
</dbReference>
<dbReference type="PROSITE" id="PS00092">
    <property type="entry name" value="N6_MTASE"/>
    <property type="match status" value="1"/>
</dbReference>
<dbReference type="GO" id="GO:0003676">
    <property type="term" value="F:nucleic acid binding"/>
    <property type="evidence" value="ECO:0007669"/>
    <property type="project" value="InterPro"/>
</dbReference>